<keyword evidence="2" id="KW-0597">Phosphoprotein</keyword>
<dbReference type="InterPro" id="IPR008327">
    <property type="entry name" value="Sig_transdc_resp-reg_antiterm"/>
</dbReference>
<dbReference type="GO" id="GO:0032993">
    <property type="term" value="C:protein-DNA complex"/>
    <property type="evidence" value="ECO:0007669"/>
    <property type="project" value="TreeGrafter"/>
</dbReference>
<dbReference type="PROSITE" id="PS50110">
    <property type="entry name" value="RESPONSE_REGULATORY"/>
    <property type="match status" value="1"/>
</dbReference>
<dbReference type="Pfam" id="PF00072">
    <property type="entry name" value="Response_reg"/>
    <property type="match status" value="1"/>
</dbReference>
<dbReference type="Pfam" id="PF03861">
    <property type="entry name" value="ANTAR"/>
    <property type="match status" value="1"/>
</dbReference>
<dbReference type="Gene3D" id="1.10.10.10">
    <property type="entry name" value="Winged helix-like DNA-binding domain superfamily/Winged helix DNA-binding domain"/>
    <property type="match status" value="1"/>
</dbReference>
<dbReference type="GO" id="GO:0003723">
    <property type="term" value="F:RNA binding"/>
    <property type="evidence" value="ECO:0007669"/>
    <property type="project" value="InterPro"/>
</dbReference>
<dbReference type="GO" id="GO:0000156">
    <property type="term" value="F:phosphorelay response regulator activity"/>
    <property type="evidence" value="ECO:0007669"/>
    <property type="project" value="TreeGrafter"/>
</dbReference>
<proteinExistence type="predicted"/>
<keyword evidence="1" id="KW-0238">DNA-binding</keyword>
<dbReference type="Proteomes" id="UP000054010">
    <property type="component" value="Unassembled WGS sequence"/>
</dbReference>
<dbReference type="PANTHER" id="PTHR48111:SF69">
    <property type="entry name" value="RESPONSE REGULATOR RECEIVER"/>
    <property type="match status" value="1"/>
</dbReference>
<evidence type="ECO:0000259" key="4">
    <source>
        <dbReference type="PROSITE" id="PS50921"/>
    </source>
</evidence>
<protein>
    <submittedName>
        <fullName evidence="5">Response regulator receiver</fullName>
    </submittedName>
</protein>
<dbReference type="STRING" id="765420.OSCT_0963"/>
<feature type="modified residue" description="4-aspartylphosphate" evidence="2">
    <location>
        <position position="54"/>
    </location>
</feature>
<keyword evidence="6" id="KW-1185">Reference proteome</keyword>
<dbReference type="InterPro" id="IPR005561">
    <property type="entry name" value="ANTAR"/>
</dbReference>
<feature type="domain" description="Response regulatory" evidence="3">
    <location>
        <begin position="4"/>
        <end position="118"/>
    </location>
</feature>
<dbReference type="OrthoDB" id="9808843at2"/>
<dbReference type="GO" id="GO:0006355">
    <property type="term" value="P:regulation of DNA-templated transcription"/>
    <property type="evidence" value="ECO:0007669"/>
    <property type="project" value="TreeGrafter"/>
</dbReference>
<reference evidence="5 6" key="1">
    <citation type="journal article" date="2011" name="J. Bacteriol.">
        <title>Draft genome sequence of the anoxygenic filamentous phototrophic bacterium Oscillochloris trichoides subsp. DG-6.</title>
        <authorList>
            <person name="Kuznetsov B.B."/>
            <person name="Ivanovsky R.N."/>
            <person name="Keppen O.I."/>
            <person name="Sukhacheva M.V."/>
            <person name="Bumazhkin B.K."/>
            <person name="Patutina E.O."/>
            <person name="Beletsky A.V."/>
            <person name="Mardanov A.V."/>
            <person name="Baslerov R.V."/>
            <person name="Panteleeva A.N."/>
            <person name="Kolganova T.V."/>
            <person name="Ravin N.V."/>
            <person name="Skryabin K.G."/>
        </authorList>
    </citation>
    <scope>NUCLEOTIDE SEQUENCE [LARGE SCALE GENOMIC DNA]</scope>
    <source>
        <strain evidence="5 6">DG-6</strain>
    </source>
</reference>
<dbReference type="EMBL" id="ADVR01000023">
    <property type="protein sequence ID" value="EFO81166.1"/>
    <property type="molecule type" value="Genomic_DNA"/>
</dbReference>
<dbReference type="SMART" id="SM01012">
    <property type="entry name" value="ANTAR"/>
    <property type="match status" value="1"/>
</dbReference>
<evidence type="ECO:0000256" key="2">
    <source>
        <dbReference type="PROSITE-ProRule" id="PRU00169"/>
    </source>
</evidence>
<evidence type="ECO:0000259" key="3">
    <source>
        <dbReference type="PROSITE" id="PS50110"/>
    </source>
</evidence>
<dbReference type="InterPro" id="IPR039420">
    <property type="entry name" value="WalR-like"/>
</dbReference>
<evidence type="ECO:0000313" key="5">
    <source>
        <dbReference type="EMBL" id="EFO81166.1"/>
    </source>
</evidence>
<feature type="domain" description="ANTAR" evidence="4">
    <location>
        <begin position="124"/>
        <end position="185"/>
    </location>
</feature>
<dbReference type="Gene3D" id="3.40.50.2300">
    <property type="match status" value="1"/>
</dbReference>
<dbReference type="InterPro" id="IPR036388">
    <property type="entry name" value="WH-like_DNA-bd_sf"/>
</dbReference>
<dbReference type="PIRSF" id="PIRSF036382">
    <property type="entry name" value="RR_antiterm"/>
    <property type="match status" value="1"/>
</dbReference>
<dbReference type="GO" id="GO:0005829">
    <property type="term" value="C:cytosol"/>
    <property type="evidence" value="ECO:0007669"/>
    <property type="project" value="TreeGrafter"/>
</dbReference>
<evidence type="ECO:0000256" key="1">
    <source>
        <dbReference type="ARBA" id="ARBA00023125"/>
    </source>
</evidence>
<organism evidence="5 6">
    <name type="scientific">Oscillochloris trichoides DG-6</name>
    <dbReference type="NCBI Taxonomy" id="765420"/>
    <lineage>
        <taxon>Bacteria</taxon>
        <taxon>Bacillati</taxon>
        <taxon>Chloroflexota</taxon>
        <taxon>Chloroflexia</taxon>
        <taxon>Chloroflexales</taxon>
        <taxon>Chloroflexineae</taxon>
        <taxon>Oscillochloridaceae</taxon>
        <taxon>Oscillochloris</taxon>
    </lineage>
</organism>
<dbReference type="PANTHER" id="PTHR48111">
    <property type="entry name" value="REGULATOR OF RPOS"/>
    <property type="match status" value="1"/>
</dbReference>
<dbReference type="InterPro" id="IPR011006">
    <property type="entry name" value="CheY-like_superfamily"/>
</dbReference>
<dbReference type="InterPro" id="IPR001789">
    <property type="entry name" value="Sig_transdc_resp-reg_receiver"/>
</dbReference>
<dbReference type="AlphaFoldDB" id="E1ICB2"/>
<dbReference type="eggNOG" id="COG3707">
    <property type="taxonomic scope" value="Bacteria"/>
</dbReference>
<dbReference type="HOGENOM" id="CLU_000445_65_0_0"/>
<name>E1ICB2_9CHLR</name>
<accession>E1ICB2</accession>
<comment type="caution">
    <text evidence="5">The sequence shown here is derived from an EMBL/GenBank/DDBJ whole genome shotgun (WGS) entry which is preliminary data.</text>
</comment>
<dbReference type="SUPFAM" id="SSF52172">
    <property type="entry name" value="CheY-like"/>
    <property type="match status" value="1"/>
</dbReference>
<dbReference type="SMART" id="SM00448">
    <property type="entry name" value="REC"/>
    <property type="match status" value="1"/>
</dbReference>
<sequence length="192" mass="21614">METRILIADDEALIRMNLRETLQEQGYLVVGEAGDGQSAVNMTRQLRPDLVLLDVKMPHMDGLAAARAIHTEALAPVLLLTAYSSRELVAEARDAGVLGYLIKPVRDAELMPLIEVTMARWNEQAGRKKELAQLRDRLETRKMIERAKGYLMDSQNLNEADAFRKIQQLAMNSRKTMREVAQAIMLAQQLVS</sequence>
<dbReference type="GO" id="GO:0000976">
    <property type="term" value="F:transcription cis-regulatory region binding"/>
    <property type="evidence" value="ECO:0007669"/>
    <property type="project" value="TreeGrafter"/>
</dbReference>
<dbReference type="PROSITE" id="PS50921">
    <property type="entry name" value="ANTAR"/>
    <property type="match status" value="1"/>
</dbReference>
<evidence type="ECO:0000313" key="6">
    <source>
        <dbReference type="Proteomes" id="UP000054010"/>
    </source>
</evidence>
<gene>
    <name evidence="5" type="ORF">OSCT_0963</name>
</gene>